<evidence type="ECO:0000259" key="2">
    <source>
        <dbReference type="Pfam" id="PF20148"/>
    </source>
</evidence>
<accession>A0A7X0BVC5</accession>
<dbReference type="RefSeq" id="WP_184683467.1">
    <property type="nucleotide sequence ID" value="NZ_JACHLL010000004.1"/>
</dbReference>
<dbReference type="NCBIfam" id="TIGR01643">
    <property type="entry name" value="YD_repeat_2x"/>
    <property type="match status" value="1"/>
</dbReference>
<protein>
    <submittedName>
        <fullName evidence="3">YD repeat-containing protein</fullName>
    </submittedName>
</protein>
<evidence type="ECO:0000313" key="3">
    <source>
        <dbReference type="EMBL" id="MBB6342161.1"/>
    </source>
</evidence>
<proteinExistence type="predicted"/>
<evidence type="ECO:0000256" key="1">
    <source>
        <dbReference type="SAM" id="SignalP"/>
    </source>
</evidence>
<dbReference type="Proteomes" id="UP000557193">
    <property type="component" value="Unassembled WGS sequence"/>
</dbReference>
<feature type="chain" id="PRO_5031384460" evidence="1">
    <location>
        <begin position="27"/>
        <end position="550"/>
    </location>
</feature>
<reference evidence="3 4" key="1">
    <citation type="submission" date="2020-08" db="EMBL/GenBank/DDBJ databases">
        <title>Functional genomics of gut bacteria from endangered species of beetles.</title>
        <authorList>
            <person name="Carlos-Shanley C."/>
        </authorList>
    </citation>
    <scope>NUCLEOTIDE SEQUENCE [LARGE SCALE GENOMIC DNA]</scope>
    <source>
        <strain evidence="3 4">S00202</strain>
    </source>
</reference>
<dbReference type="InterPro" id="IPR045351">
    <property type="entry name" value="DUF6531"/>
</dbReference>
<comment type="caution">
    <text evidence="3">The sequence shown here is derived from an EMBL/GenBank/DDBJ whole genome shotgun (WGS) entry which is preliminary data.</text>
</comment>
<keyword evidence="4" id="KW-1185">Reference proteome</keyword>
<dbReference type="AlphaFoldDB" id="A0A7X0BVC5"/>
<dbReference type="InterPro" id="IPR031325">
    <property type="entry name" value="RHS_repeat"/>
</dbReference>
<dbReference type="Pfam" id="PF05593">
    <property type="entry name" value="RHS_repeat"/>
    <property type="match status" value="1"/>
</dbReference>
<keyword evidence="1" id="KW-0732">Signal</keyword>
<organism evidence="3 4">
    <name type="scientific">Pseudomonas fluvialis</name>
    <dbReference type="NCBI Taxonomy" id="1793966"/>
    <lineage>
        <taxon>Bacteria</taxon>
        <taxon>Pseudomonadati</taxon>
        <taxon>Pseudomonadota</taxon>
        <taxon>Gammaproteobacteria</taxon>
        <taxon>Pseudomonadales</taxon>
        <taxon>Pseudomonadaceae</taxon>
        <taxon>Pseudomonas</taxon>
    </lineage>
</organism>
<sequence length="550" mass="59856">MDRSSRGLSLALTLLASAVYHQSSLAAVNCTTGSGVSYFGVESYASSLTPNGSGQYFYLIAGLQCSGGKVIKWNEGSGWYYPEDMLAYLRNANANMKRVFPNTCKTHAVLYHDNFTGSVDGVVATQYAVGKQTHYDKFAGPVFYDRPTNRLTCPETSGLGNPDQPGVCPAQSAASALKSEGAPGMGAADPVNVSNGNSYQVEVDYPGQAGTQMHFARYYNSMTANWTHTYSAKLRISTTQIMLVNTDGRESLFTVANGIATPSPRELGHLEQVGSGWRYDNSYNEHLYFDATGQLTRIDRANGTYEVLTYATNSIVVTDSLGRTMTLTFNTAKRLTNLAAGTLQVVYTYSTAGRLTKATRTQGGQSKARTYHYESTTEGGWLTGITDERNVRYVTWAYDTKGRVIRNELNGVQNKYLFTYNANGSTTVTNPLGKQATYTFQAVAGAKRITALAGAVSANCPASNSTFTYNAKGLIATRTDNKGYVTTYSYDSRGLETSRTEASGTPQARTITTEWHPALYKPVTITEPNRVMNFEYDTQGNLLSQTITAL</sequence>
<dbReference type="InterPro" id="IPR006530">
    <property type="entry name" value="YD"/>
</dbReference>
<evidence type="ECO:0000313" key="4">
    <source>
        <dbReference type="Proteomes" id="UP000557193"/>
    </source>
</evidence>
<dbReference type="EMBL" id="JACHLL010000004">
    <property type="protein sequence ID" value="MBB6342161.1"/>
    <property type="molecule type" value="Genomic_DNA"/>
</dbReference>
<feature type="domain" description="DUF6531" evidence="2">
    <location>
        <begin position="189"/>
        <end position="253"/>
    </location>
</feature>
<dbReference type="Pfam" id="PF20148">
    <property type="entry name" value="DUF6531"/>
    <property type="match status" value="1"/>
</dbReference>
<gene>
    <name evidence="3" type="ORF">HNP49_002343</name>
</gene>
<dbReference type="Gene3D" id="2.180.10.10">
    <property type="entry name" value="RHS repeat-associated core"/>
    <property type="match status" value="1"/>
</dbReference>
<name>A0A7X0BVC5_9PSED</name>
<feature type="signal peptide" evidence="1">
    <location>
        <begin position="1"/>
        <end position="26"/>
    </location>
</feature>